<accession>A0A5N6IDG9</accession>
<dbReference type="RefSeq" id="XP_031946588.1">
    <property type="nucleotide sequence ID" value="XM_032080681.1"/>
</dbReference>
<dbReference type="GeneID" id="43665372"/>
<organism evidence="1 2">
    <name type="scientific">Aspergillus pseudonomiae</name>
    <dbReference type="NCBI Taxonomy" id="1506151"/>
    <lineage>
        <taxon>Eukaryota</taxon>
        <taxon>Fungi</taxon>
        <taxon>Dikarya</taxon>
        <taxon>Ascomycota</taxon>
        <taxon>Pezizomycotina</taxon>
        <taxon>Eurotiomycetes</taxon>
        <taxon>Eurotiomycetidae</taxon>
        <taxon>Eurotiales</taxon>
        <taxon>Aspergillaceae</taxon>
        <taxon>Aspergillus</taxon>
        <taxon>Aspergillus subgen. Circumdati</taxon>
    </lineage>
</organism>
<protein>
    <submittedName>
        <fullName evidence="1">Uncharacterized protein</fullName>
    </submittedName>
</protein>
<dbReference type="AlphaFoldDB" id="A0A5N6IDG9"/>
<evidence type="ECO:0000313" key="1">
    <source>
        <dbReference type="EMBL" id="KAE8409269.1"/>
    </source>
</evidence>
<name>A0A5N6IDG9_9EURO</name>
<accession>A0A5N7DTA1</accession>
<proteinExistence type="predicted"/>
<keyword evidence="2" id="KW-1185">Reference proteome</keyword>
<dbReference type="Proteomes" id="UP000325579">
    <property type="component" value="Unassembled WGS sequence"/>
</dbReference>
<dbReference type="EMBL" id="ML736740">
    <property type="protein sequence ID" value="KAE8409269.1"/>
    <property type="molecule type" value="Genomic_DNA"/>
</dbReference>
<evidence type="ECO:0000313" key="2">
    <source>
        <dbReference type="Proteomes" id="UP000325579"/>
    </source>
</evidence>
<sequence>MANDELLRIYLLSACAFLYFFRFSNLLYRPIFVSKAPSHFLESGTAASVGNFYAWKFVRRSWIDNKRQ</sequence>
<gene>
    <name evidence="1" type="ORF">BDV37DRAFT_237087</name>
</gene>
<reference evidence="1 2" key="1">
    <citation type="submission" date="2019-04" db="EMBL/GenBank/DDBJ databases">
        <authorList>
            <consortium name="DOE Joint Genome Institute"/>
            <person name="Mondo S."/>
            <person name="Kjaerbolling I."/>
            <person name="Vesth T."/>
            <person name="Frisvad J.C."/>
            <person name="Nybo J.L."/>
            <person name="Theobald S."/>
            <person name="Kildgaard S."/>
            <person name="Isbrandt T."/>
            <person name="Kuo A."/>
            <person name="Sato A."/>
            <person name="Lyhne E.K."/>
            <person name="Kogle M.E."/>
            <person name="Wiebenga A."/>
            <person name="Kun R.S."/>
            <person name="Lubbers R.J."/>
            <person name="Makela M.R."/>
            <person name="Barry K."/>
            <person name="Chovatia M."/>
            <person name="Clum A."/>
            <person name="Daum C."/>
            <person name="Haridas S."/>
            <person name="He G."/>
            <person name="LaButti K."/>
            <person name="Lipzen A."/>
            <person name="Riley R."/>
            <person name="Salamov A."/>
            <person name="Simmons B.A."/>
            <person name="Magnuson J.K."/>
            <person name="Henrissat B."/>
            <person name="Mortensen U.H."/>
            <person name="Larsen T.O."/>
            <person name="Devries R.P."/>
            <person name="Grigoriev I.V."/>
            <person name="Machida M."/>
            <person name="Baker S.E."/>
            <person name="Andersen M.R."/>
            <person name="Cantor M.N."/>
            <person name="Hua S.X."/>
        </authorList>
    </citation>
    <scope>NUCLEOTIDE SEQUENCE [LARGE SCALE GENOMIC DNA]</scope>
    <source>
        <strain evidence="1 2">CBS 119388</strain>
    </source>
</reference>